<name>A0A9D2C8T0_9FIRM</name>
<dbReference type="Proteomes" id="UP000824007">
    <property type="component" value="Unassembled WGS sequence"/>
</dbReference>
<dbReference type="Gene3D" id="3.20.20.140">
    <property type="entry name" value="Metal-dependent hydrolases"/>
    <property type="match status" value="1"/>
</dbReference>
<evidence type="ECO:0000313" key="3">
    <source>
        <dbReference type="Proteomes" id="UP000824007"/>
    </source>
</evidence>
<reference evidence="2" key="1">
    <citation type="journal article" date="2021" name="PeerJ">
        <title>Extensive microbial diversity within the chicken gut microbiome revealed by metagenomics and culture.</title>
        <authorList>
            <person name="Gilroy R."/>
            <person name="Ravi A."/>
            <person name="Getino M."/>
            <person name="Pursley I."/>
            <person name="Horton D.L."/>
            <person name="Alikhan N.F."/>
            <person name="Baker D."/>
            <person name="Gharbi K."/>
            <person name="Hall N."/>
            <person name="Watson M."/>
            <person name="Adriaenssens E.M."/>
            <person name="Foster-Nyarko E."/>
            <person name="Jarju S."/>
            <person name="Secka A."/>
            <person name="Antonio M."/>
            <person name="Oren A."/>
            <person name="Chaudhuri R.R."/>
            <person name="La Ragione R."/>
            <person name="Hildebrand F."/>
            <person name="Pallen M.J."/>
        </authorList>
    </citation>
    <scope>NUCLEOTIDE SEQUENCE</scope>
    <source>
        <strain evidence="2">ChiSxjej3B15-24422</strain>
    </source>
</reference>
<evidence type="ECO:0000259" key="1">
    <source>
        <dbReference type="SMART" id="SM00481"/>
    </source>
</evidence>
<dbReference type="GO" id="GO:0004534">
    <property type="term" value="F:5'-3' RNA exonuclease activity"/>
    <property type="evidence" value="ECO:0007669"/>
    <property type="project" value="TreeGrafter"/>
</dbReference>
<dbReference type="InterPro" id="IPR052018">
    <property type="entry name" value="PHP_domain"/>
</dbReference>
<protein>
    <submittedName>
        <fullName evidence="2">PHP domain-containing protein</fullName>
    </submittedName>
</protein>
<organism evidence="2 3">
    <name type="scientific">Candidatus Eisenbergiella pullistercoris</name>
    <dbReference type="NCBI Taxonomy" id="2838555"/>
    <lineage>
        <taxon>Bacteria</taxon>
        <taxon>Bacillati</taxon>
        <taxon>Bacillota</taxon>
        <taxon>Clostridia</taxon>
        <taxon>Lachnospirales</taxon>
        <taxon>Lachnospiraceae</taxon>
        <taxon>Eisenbergiella</taxon>
    </lineage>
</organism>
<dbReference type="PANTHER" id="PTHR42924">
    <property type="entry name" value="EXONUCLEASE"/>
    <property type="match status" value="1"/>
</dbReference>
<sequence>MKIVDLHVHSCCSDGTLTPSELVDLALQKGLSAFALTDHDTTAGLDEAIGYAQGRDIEVIPGIEFSTEYKGRDIHILGLAIDWHSAAFEKRIRAFVDSRVERNRKMCENLSRAGIDISYEKLLAAFPGAVVTRAHYARYLLDHGCVKSLPEAFERYVGDHTPYFVPRQKVTPVQAVELILQAKGLPILAHPTLYHMGKDALQTLVSLLKEAGLVGIEAVYSTYSAGEEREMRQLAARNGLLISGGSDFHGSNKPGLELATGYHGRLVIPFDIWERLMKKGRELYGEDWSQNTPG</sequence>
<dbReference type="Gene3D" id="1.10.150.650">
    <property type="match status" value="1"/>
</dbReference>
<dbReference type="InterPro" id="IPR016195">
    <property type="entry name" value="Pol/histidinol_Pase-like"/>
</dbReference>
<gene>
    <name evidence="2" type="ORF">H9831_14400</name>
</gene>
<dbReference type="SMART" id="SM00481">
    <property type="entry name" value="POLIIIAc"/>
    <property type="match status" value="1"/>
</dbReference>
<feature type="domain" description="Polymerase/histidinol phosphatase N-terminal" evidence="1">
    <location>
        <begin position="4"/>
        <end position="69"/>
    </location>
</feature>
<evidence type="ECO:0000313" key="2">
    <source>
        <dbReference type="EMBL" id="HIY61841.1"/>
    </source>
</evidence>
<dbReference type="CDD" id="cd07438">
    <property type="entry name" value="PHP_HisPPase_AMP"/>
    <property type="match status" value="1"/>
</dbReference>
<dbReference type="AlphaFoldDB" id="A0A9D2C8T0"/>
<dbReference type="GO" id="GO:0035312">
    <property type="term" value="F:5'-3' DNA exonuclease activity"/>
    <property type="evidence" value="ECO:0007669"/>
    <property type="project" value="TreeGrafter"/>
</dbReference>
<dbReference type="InterPro" id="IPR003141">
    <property type="entry name" value="Pol/His_phosphatase_N"/>
</dbReference>
<dbReference type="InterPro" id="IPR004013">
    <property type="entry name" value="PHP_dom"/>
</dbReference>
<dbReference type="Pfam" id="PF02811">
    <property type="entry name" value="PHP"/>
    <property type="match status" value="1"/>
</dbReference>
<dbReference type="SUPFAM" id="SSF89550">
    <property type="entry name" value="PHP domain-like"/>
    <property type="match status" value="1"/>
</dbReference>
<reference evidence="2" key="2">
    <citation type="submission" date="2021-04" db="EMBL/GenBank/DDBJ databases">
        <authorList>
            <person name="Gilroy R."/>
        </authorList>
    </citation>
    <scope>NUCLEOTIDE SEQUENCE</scope>
    <source>
        <strain evidence="2">ChiSxjej3B15-24422</strain>
    </source>
</reference>
<proteinExistence type="predicted"/>
<dbReference type="EMBL" id="DXDD01000176">
    <property type="protein sequence ID" value="HIY61841.1"/>
    <property type="molecule type" value="Genomic_DNA"/>
</dbReference>
<comment type="caution">
    <text evidence="2">The sequence shown here is derived from an EMBL/GenBank/DDBJ whole genome shotgun (WGS) entry which is preliminary data.</text>
</comment>
<dbReference type="PANTHER" id="PTHR42924:SF3">
    <property type="entry name" value="POLYMERASE_HISTIDINOL PHOSPHATASE N-TERMINAL DOMAIN-CONTAINING PROTEIN"/>
    <property type="match status" value="1"/>
</dbReference>
<accession>A0A9D2C8T0</accession>